<dbReference type="EMBL" id="NBSK02000002">
    <property type="protein sequence ID" value="KAJ0220414.1"/>
    <property type="molecule type" value="Genomic_DNA"/>
</dbReference>
<accession>A0A9R1XSV1</accession>
<protein>
    <submittedName>
        <fullName evidence="1">Uncharacterized protein</fullName>
    </submittedName>
</protein>
<dbReference type="Proteomes" id="UP000235145">
    <property type="component" value="Unassembled WGS sequence"/>
</dbReference>
<sequence>MHSILIRGNVRELKDGDLELHVGDDTRVAVKTIGKYQLLLPNLILNNCCYVTSFRYKFDFDSENIYVFKENVFYFETSPNNGIYKINLNGSYQKDSSVYNITNKKTKLD</sequence>
<dbReference type="AlphaFoldDB" id="A0A9R1XSV1"/>
<name>A0A9R1XSV1_LACSA</name>
<proteinExistence type="predicted"/>
<comment type="caution">
    <text evidence="1">The sequence shown here is derived from an EMBL/GenBank/DDBJ whole genome shotgun (WGS) entry which is preliminary data.</text>
</comment>
<keyword evidence="2" id="KW-1185">Reference proteome</keyword>
<evidence type="ECO:0000313" key="1">
    <source>
        <dbReference type="EMBL" id="KAJ0220414.1"/>
    </source>
</evidence>
<evidence type="ECO:0000313" key="2">
    <source>
        <dbReference type="Proteomes" id="UP000235145"/>
    </source>
</evidence>
<organism evidence="1 2">
    <name type="scientific">Lactuca sativa</name>
    <name type="common">Garden lettuce</name>
    <dbReference type="NCBI Taxonomy" id="4236"/>
    <lineage>
        <taxon>Eukaryota</taxon>
        <taxon>Viridiplantae</taxon>
        <taxon>Streptophyta</taxon>
        <taxon>Embryophyta</taxon>
        <taxon>Tracheophyta</taxon>
        <taxon>Spermatophyta</taxon>
        <taxon>Magnoliopsida</taxon>
        <taxon>eudicotyledons</taxon>
        <taxon>Gunneridae</taxon>
        <taxon>Pentapetalae</taxon>
        <taxon>asterids</taxon>
        <taxon>campanulids</taxon>
        <taxon>Asterales</taxon>
        <taxon>Asteraceae</taxon>
        <taxon>Cichorioideae</taxon>
        <taxon>Cichorieae</taxon>
        <taxon>Lactucinae</taxon>
        <taxon>Lactuca</taxon>
    </lineage>
</organism>
<reference evidence="1 2" key="1">
    <citation type="journal article" date="2017" name="Nat. Commun.">
        <title>Genome assembly with in vitro proximity ligation data and whole-genome triplication in lettuce.</title>
        <authorList>
            <person name="Reyes-Chin-Wo S."/>
            <person name="Wang Z."/>
            <person name="Yang X."/>
            <person name="Kozik A."/>
            <person name="Arikit S."/>
            <person name="Song C."/>
            <person name="Xia L."/>
            <person name="Froenicke L."/>
            <person name="Lavelle D.O."/>
            <person name="Truco M.J."/>
            <person name="Xia R."/>
            <person name="Zhu S."/>
            <person name="Xu C."/>
            <person name="Xu H."/>
            <person name="Xu X."/>
            <person name="Cox K."/>
            <person name="Korf I."/>
            <person name="Meyers B.C."/>
            <person name="Michelmore R.W."/>
        </authorList>
    </citation>
    <scope>NUCLEOTIDE SEQUENCE [LARGE SCALE GENOMIC DNA]</scope>
    <source>
        <strain evidence="2">cv. Salinas</strain>
        <tissue evidence="1">Seedlings</tissue>
    </source>
</reference>
<gene>
    <name evidence="1" type="ORF">LSAT_V11C200071750</name>
</gene>